<keyword evidence="6" id="KW-1185">Reference proteome</keyword>
<proteinExistence type="inferred from homology"/>
<dbReference type="InterPro" id="IPR000688">
    <property type="entry name" value="HypA/HybF"/>
</dbReference>
<dbReference type="KEGG" id="tmai:FVE67_04870"/>
<reference evidence="5 6" key="1">
    <citation type="submission" date="2019-08" db="EMBL/GenBank/DDBJ databases">
        <title>Complete genome sequence of Thermosulfurimonas marina SU872T, an anaerobic thermophilic chemolithoautotrophic bacterium isolated from a shallow marine hydrothermal vent.</title>
        <authorList>
            <person name="Allioux M."/>
            <person name="Jebbar M."/>
            <person name="Slobodkina G."/>
            <person name="Slobodkin A."/>
            <person name="Moalic Y."/>
            <person name="Frolova A."/>
            <person name="Shao Z."/>
            <person name="Alain K."/>
        </authorList>
    </citation>
    <scope>NUCLEOTIDE SEQUENCE [LARGE SCALE GENOMIC DNA]</scope>
    <source>
        <strain evidence="5 6">SU872</strain>
    </source>
</reference>
<feature type="binding site" evidence="4">
    <location>
        <position position="89"/>
    </location>
    <ligand>
        <name>Zn(2+)</name>
        <dbReference type="ChEBI" id="CHEBI:29105"/>
    </ligand>
</feature>
<evidence type="ECO:0000256" key="3">
    <source>
        <dbReference type="ARBA" id="ARBA00022833"/>
    </source>
</evidence>
<keyword evidence="2 4" id="KW-0479">Metal-binding</keyword>
<feature type="binding site" evidence="4">
    <location>
        <position position="74"/>
    </location>
    <ligand>
        <name>Zn(2+)</name>
        <dbReference type="ChEBI" id="CHEBI:29105"/>
    </ligand>
</feature>
<dbReference type="Gene3D" id="3.30.2320.80">
    <property type="match status" value="1"/>
</dbReference>
<keyword evidence="1 4" id="KW-0533">Nickel</keyword>
<dbReference type="Pfam" id="PF01155">
    <property type="entry name" value="HypA"/>
    <property type="match status" value="1"/>
</dbReference>
<evidence type="ECO:0000313" key="6">
    <source>
        <dbReference type="Proteomes" id="UP000501253"/>
    </source>
</evidence>
<dbReference type="AlphaFoldDB" id="A0A6H1WSL2"/>
<dbReference type="SUPFAM" id="SSF57802">
    <property type="entry name" value="Rubredoxin-like"/>
    <property type="match status" value="1"/>
</dbReference>
<dbReference type="GO" id="GO:0051604">
    <property type="term" value="P:protein maturation"/>
    <property type="evidence" value="ECO:0007669"/>
    <property type="project" value="InterPro"/>
</dbReference>
<feature type="binding site" evidence="4">
    <location>
        <position position="2"/>
    </location>
    <ligand>
        <name>Ni(2+)</name>
        <dbReference type="ChEBI" id="CHEBI:49786"/>
    </ligand>
</feature>
<dbReference type="PANTHER" id="PTHR34535:SF3">
    <property type="entry name" value="HYDROGENASE MATURATION FACTOR HYPA"/>
    <property type="match status" value="1"/>
</dbReference>
<organism evidence="5 6">
    <name type="scientific">Thermosulfurimonas marina</name>
    <dbReference type="NCBI Taxonomy" id="2047767"/>
    <lineage>
        <taxon>Bacteria</taxon>
        <taxon>Pseudomonadati</taxon>
        <taxon>Thermodesulfobacteriota</taxon>
        <taxon>Thermodesulfobacteria</taxon>
        <taxon>Thermodesulfobacteriales</taxon>
        <taxon>Thermodesulfobacteriaceae</taxon>
        <taxon>Thermosulfurimonas</taxon>
    </lineage>
</organism>
<dbReference type="EMBL" id="CP042909">
    <property type="protein sequence ID" value="QJA06172.1"/>
    <property type="molecule type" value="Genomic_DNA"/>
</dbReference>
<comment type="similarity">
    <text evidence="4">Belongs to the HypA/HybF family.</text>
</comment>
<dbReference type="GO" id="GO:0016151">
    <property type="term" value="F:nickel cation binding"/>
    <property type="evidence" value="ECO:0007669"/>
    <property type="project" value="UniProtKB-UniRule"/>
</dbReference>
<dbReference type="RefSeq" id="WP_168719520.1">
    <property type="nucleotide sequence ID" value="NZ_CP042909.1"/>
</dbReference>
<gene>
    <name evidence="4" type="primary">hypA</name>
    <name evidence="5" type="ORF">FVE67_04870</name>
</gene>
<dbReference type="GO" id="GO:0008270">
    <property type="term" value="F:zinc ion binding"/>
    <property type="evidence" value="ECO:0007669"/>
    <property type="project" value="UniProtKB-UniRule"/>
</dbReference>
<evidence type="ECO:0000256" key="1">
    <source>
        <dbReference type="ARBA" id="ARBA00022596"/>
    </source>
</evidence>
<sequence>MHEASLALALAEELLGLLEREGGRKVLSFTVEVGELSGVDLEALRTACEALIRTHPALSRTRMELRTVPACWRCRNCGRTFKGDWWTLCPDCGAEERDLLSGEELLLREVELEV</sequence>
<feature type="binding site" evidence="4">
    <location>
        <position position="77"/>
    </location>
    <ligand>
        <name>Zn(2+)</name>
        <dbReference type="ChEBI" id="CHEBI:29105"/>
    </ligand>
</feature>
<evidence type="ECO:0000313" key="5">
    <source>
        <dbReference type="EMBL" id="QJA06172.1"/>
    </source>
</evidence>
<evidence type="ECO:0000256" key="4">
    <source>
        <dbReference type="HAMAP-Rule" id="MF_00213"/>
    </source>
</evidence>
<dbReference type="PANTHER" id="PTHR34535">
    <property type="entry name" value="HYDROGENASE MATURATION FACTOR HYPA"/>
    <property type="match status" value="1"/>
</dbReference>
<evidence type="ECO:0000256" key="2">
    <source>
        <dbReference type="ARBA" id="ARBA00022723"/>
    </source>
</evidence>
<comment type="function">
    <text evidence="4">Involved in the maturation of [NiFe] hydrogenases. Required for nickel insertion into the metal center of the hydrogenase.</text>
</comment>
<feature type="binding site" evidence="4">
    <location>
        <position position="92"/>
    </location>
    <ligand>
        <name>Zn(2+)</name>
        <dbReference type="ChEBI" id="CHEBI:29105"/>
    </ligand>
</feature>
<dbReference type="PIRSF" id="PIRSF004761">
    <property type="entry name" value="Hydrgn_mat_HypA"/>
    <property type="match status" value="1"/>
</dbReference>
<dbReference type="Proteomes" id="UP000501253">
    <property type="component" value="Chromosome"/>
</dbReference>
<name>A0A6H1WSL2_9BACT</name>
<dbReference type="HAMAP" id="MF_00213">
    <property type="entry name" value="HypA_HybF"/>
    <property type="match status" value="1"/>
</dbReference>
<accession>A0A6H1WSL2</accession>
<protein>
    <recommendedName>
        <fullName evidence="4">Hydrogenase maturation factor HypA</fullName>
    </recommendedName>
</protein>
<keyword evidence="3 4" id="KW-0862">Zinc</keyword>